<dbReference type="Proteomes" id="UP001217945">
    <property type="component" value="Unassembled WGS sequence"/>
</dbReference>
<dbReference type="EMBL" id="JAQTKT010000001">
    <property type="protein sequence ID" value="MDD1383336.1"/>
    <property type="molecule type" value="Genomic_DNA"/>
</dbReference>
<evidence type="ECO:0000313" key="4">
    <source>
        <dbReference type="Proteomes" id="UP001217945"/>
    </source>
</evidence>
<reference evidence="2" key="1">
    <citation type="submission" date="2021-10" db="EMBL/GenBank/DDBJ databases">
        <title>Evolutionary history and lifestyle of the vertebrate symbiont Limosilactobacillus reuteri.</title>
        <authorList>
            <person name="Zheng J."/>
            <person name="Li F."/>
            <person name="Gaenzle M."/>
            <person name="Walter J."/>
        </authorList>
    </citation>
    <scope>NUCLEOTIDE SEQUENCE</scope>
    <source>
        <strain evidence="2">GQ_1_3_1</strain>
    </source>
</reference>
<sequence length="48" mass="5988">MRKPKKKSKRSAIKKKRRRMKQHAEEHAKQTAELNKYKPYKLEIKHDW</sequence>
<evidence type="ECO:0000256" key="1">
    <source>
        <dbReference type="SAM" id="MobiDB-lite"/>
    </source>
</evidence>
<protein>
    <submittedName>
        <fullName evidence="3">Uncharacterized protein</fullName>
    </submittedName>
</protein>
<organism evidence="3 4">
    <name type="scientific">Limosilactobacillus reuteri</name>
    <name type="common">Lactobacillus reuteri</name>
    <dbReference type="NCBI Taxonomy" id="1598"/>
    <lineage>
        <taxon>Bacteria</taxon>
        <taxon>Bacillati</taxon>
        <taxon>Bacillota</taxon>
        <taxon>Bacilli</taxon>
        <taxon>Lactobacillales</taxon>
        <taxon>Lactobacillaceae</taxon>
        <taxon>Limosilactobacillus</taxon>
    </lineage>
</organism>
<name>A0AAW6JEZ4_LIMRT</name>
<feature type="region of interest" description="Disordered" evidence="1">
    <location>
        <begin position="1"/>
        <end position="32"/>
    </location>
</feature>
<proteinExistence type="predicted"/>
<evidence type="ECO:0000313" key="3">
    <source>
        <dbReference type="EMBL" id="MDD1383336.1"/>
    </source>
</evidence>
<dbReference type="RefSeq" id="WP_158087914.1">
    <property type="nucleotide sequence ID" value="NZ_CANCWD010000001.1"/>
</dbReference>
<reference evidence="3" key="2">
    <citation type="submission" date="2023-02" db="EMBL/GenBank/DDBJ databases">
        <title>Complete genome sequence of Limosilactobacillus reuteri SRCM217616 isolated from Bos taurus feces.</title>
        <authorList>
            <person name="Yang H.-G."/>
            <person name="Kim J.-W."/>
            <person name="Ha G.-S."/>
            <person name="Yang H.-J."/>
            <person name="Jeong D.-Y."/>
        </authorList>
    </citation>
    <scope>NUCLEOTIDE SEQUENCE</scope>
    <source>
        <strain evidence="3">SRCM217616</strain>
    </source>
</reference>
<gene>
    <name evidence="2" type="ORF">LMB76_07450</name>
    <name evidence="3" type="ORF">PSQ53_10510</name>
</gene>
<dbReference type="AlphaFoldDB" id="A0AAW6JEZ4"/>
<feature type="compositionally biased region" description="Basic residues" evidence="1">
    <location>
        <begin position="1"/>
        <end position="21"/>
    </location>
</feature>
<comment type="caution">
    <text evidence="3">The sequence shown here is derived from an EMBL/GenBank/DDBJ whole genome shotgun (WGS) entry which is preliminary data.</text>
</comment>
<dbReference type="Proteomes" id="UP001198026">
    <property type="component" value="Unassembled WGS sequence"/>
</dbReference>
<dbReference type="EMBL" id="JAJGWB010000134">
    <property type="protein sequence ID" value="MCC4478050.1"/>
    <property type="molecule type" value="Genomic_DNA"/>
</dbReference>
<evidence type="ECO:0000313" key="2">
    <source>
        <dbReference type="EMBL" id="MCC4478050.1"/>
    </source>
</evidence>
<accession>A0AAW6JEZ4</accession>